<organism evidence="2">
    <name type="scientific">marine sediment metagenome</name>
    <dbReference type="NCBI Taxonomy" id="412755"/>
    <lineage>
        <taxon>unclassified sequences</taxon>
        <taxon>metagenomes</taxon>
        <taxon>ecological metagenomes</taxon>
    </lineage>
</organism>
<evidence type="ECO:0000256" key="1">
    <source>
        <dbReference type="SAM" id="MobiDB-lite"/>
    </source>
</evidence>
<gene>
    <name evidence="2" type="ORF">LCGC14_2437510</name>
</gene>
<feature type="compositionally biased region" description="Polar residues" evidence="1">
    <location>
        <begin position="1"/>
        <end position="10"/>
    </location>
</feature>
<accession>A0A0F9BK72</accession>
<comment type="caution">
    <text evidence="2">The sequence shown here is derived from an EMBL/GenBank/DDBJ whole genome shotgun (WGS) entry which is preliminary data.</text>
</comment>
<feature type="region of interest" description="Disordered" evidence="1">
    <location>
        <begin position="1"/>
        <end position="58"/>
    </location>
</feature>
<name>A0A0F9BK72_9ZZZZ</name>
<evidence type="ECO:0000313" key="2">
    <source>
        <dbReference type="EMBL" id="KKL22230.1"/>
    </source>
</evidence>
<dbReference type="AlphaFoldDB" id="A0A0F9BK72"/>
<proteinExistence type="predicted"/>
<feature type="non-terminal residue" evidence="2">
    <location>
        <position position="129"/>
    </location>
</feature>
<dbReference type="EMBL" id="LAZR01037428">
    <property type="protein sequence ID" value="KKL22230.1"/>
    <property type="molecule type" value="Genomic_DNA"/>
</dbReference>
<protein>
    <submittedName>
        <fullName evidence="2">Uncharacterized protein</fullName>
    </submittedName>
</protein>
<sequence length="129" mass="14470">MVSQPENQTDVDGVQEDVAETSPSEATELESLIKEYEGDTETPVTAEPKSEPEPRPNADISKVLKAVQPAVDFVKEVKAEKQQERFDADLKNIMTFFSEADELKELPDKLKRGFLEAHAQEDPDFKTAF</sequence>
<reference evidence="2" key="1">
    <citation type="journal article" date="2015" name="Nature">
        <title>Complex archaea that bridge the gap between prokaryotes and eukaryotes.</title>
        <authorList>
            <person name="Spang A."/>
            <person name="Saw J.H."/>
            <person name="Jorgensen S.L."/>
            <person name="Zaremba-Niedzwiedzka K."/>
            <person name="Martijn J."/>
            <person name="Lind A.E."/>
            <person name="van Eijk R."/>
            <person name="Schleper C."/>
            <person name="Guy L."/>
            <person name="Ettema T.J."/>
        </authorList>
    </citation>
    <scope>NUCLEOTIDE SEQUENCE</scope>
</reference>